<protein>
    <submittedName>
        <fullName evidence="1">Uncharacterized protein</fullName>
    </submittedName>
</protein>
<organism evidence="1 2">
    <name type="scientific">Aspergillus fumigatus</name>
    <name type="common">Neosartorya fumigata</name>
    <dbReference type="NCBI Taxonomy" id="746128"/>
    <lineage>
        <taxon>Eukaryota</taxon>
        <taxon>Fungi</taxon>
        <taxon>Dikarya</taxon>
        <taxon>Ascomycota</taxon>
        <taxon>Pezizomycotina</taxon>
        <taxon>Eurotiomycetes</taxon>
        <taxon>Eurotiomycetidae</taxon>
        <taxon>Eurotiales</taxon>
        <taxon>Aspergillaceae</taxon>
        <taxon>Aspergillus</taxon>
        <taxon>Aspergillus subgen. Fumigati</taxon>
    </lineage>
</organism>
<dbReference type="Proteomes" id="UP000813423">
    <property type="component" value="Unassembled WGS sequence"/>
</dbReference>
<dbReference type="AlphaFoldDB" id="A0A229Y9U2"/>
<sequence length="527" mass="60893">MDQASAYRHRQSFRRLQWKRDFAIRQVTLYHGQDNRLKCPPGGSMVEEFLTCYSPDFIPPRRYELLRRFLERTGARSFPEAIRSFPADKRILAMIDDRCDPCVSVSLPSGARFLPLRQWESDSYMQRPPEGLHIHVYGADAETLHVNLQKDRKGVAERRIVYIVNLTPLMALALISGVAYFHLPELRSFLARHVAFETYMGISQDRGFVLQFHLPYYALRPDQPDLRDSRGLRKHRYFRPPGEEKQDRIYEAQVSLVVFGVDDFFWAAYFCEDTYFSDQDLVATCLQDEVDGPSLGRRMHKFPIWDPRYYFLSILATRTGQITLEWTVLVQSLENVLDRHGEIDQENLNTFLEHDPTLKKTKEYTWILCILRRLRNGLAQAIAALIAFDNNNTVYFDLDADGHLQDKFRECFSHVRQHTAELEALRMILEQRIEIMEKMSGVLVNASSLAESITATRQGDNIRLLTYITIVRIAPPRPHAPFSGVNKMATELKLLPDLSTCDSCDGLPTLLPSSLESRNTNNILGRI</sequence>
<gene>
    <name evidence="1" type="ORF">KXV57_003667</name>
</gene>
<name>A0A229Y9U2_ASPFM</name>
<dbReference type="EMBL" id="JAIBSC010000022">
    <property type="protein sequence ID" value="KAH1908144.1"/>
    <property type="molecule type" value="Genomic_DNA"/>
</dbReference>
<proteinExistence type="predicted"/>
<evidence type="ECO:0000313" key="1">
    <source>
        <dbReference type="EMBL" id="KAH1908144.1"/>
    </source>
</evidence>
<comment type="caution">
    <text evidence="1">The sequence shown here is derived from an EMBL/GenBank/DDBJ whole genome shotgun (WGS) entry which is preliminary data.</text>
</comment>
<reference evidence="1" key="1">
    <citation type="submission" date="2021-08" db="EMBL/GenBank/DDBJ databases">
        <title>Global Aspergillus fumigatus from environmental and clinical sources.</title>
        <authorList>
            <person name="Barber A."/>
            <person name="Sae-Ong T."/>
        </authorList>
    </citation>
    <scope>NUCLEOTIDE SEQUENCE</scope>
    <source>
        <strain evidence="1">NRZ-2016-071</strain>
    </source>
</reference>
<accession>A0A229Y9U2</accession>
<evidence type="ECO:0000313" key="2">
    <source>
        <dbReference type="Proteomes" id="UP000813423"/>
    </source>
</evidence>